<reference evidence="7" key="1">
    <citation type="submission" date="2016-10" db="EMBL/GenBank/DDBJ databases">
        <authorList>
            <person name="Benchimol M."/>
            <person name="Almeida L.G."/>
            <person name="Vasconcelos A.T."/>
            <person name="Perreira-Neves A."/>
            <person name="Rosa I.A."/>
            <person name="Tasca T."/>
            <person name="Bogo M.R."/>
            <person name="de Souza W."/>
        </authorList>
    </citation>
    <scope>NUCLEOTIDE SEQUENCE [LARGE SCALE GENOMIC DNA]</scope>
    <source>
        <strain evidence="7">K</strain>
    </source>
</reference>
<dbReference type="VEuPathDB" id="TrichDB:TRFO_42519"/>
<keyword evidence="2" id="KW-0963">Cytoplasm</keyword>
<dbReference type="SUPFAM" id="SSF50978">
    <property type="entry name" value="WD40 repeat-like"/>
    <property type="match status" value="1"/>
</dbReference>
<dbReference type="Gene3D" id="2.130.10.10">
    <property type="entry name" value="YVTN repeat-like/Quinoprotein amine dehydrogenase"/>
    <property type="match status" value="3"/>
</dbReference>
<evidence type="ECO:0000256" key="4">
    <source>
        <dbReference type="ARBA" id="ARBA00022694"/>
    </source>
</evidence>
<dbReference type="InterPro" id="IPR011047">
    <property type="entry name" value="Quinoprotein_ADH-like_sf"/>
</dbReference>
<protein>
    <submittedName>
        <fullName evidence="7">Uncharacterized protein</fullName>
    </submittedName>
</protein>
<proteinExistence type="inferred from homology"/>
<comment type="similarity">
    <text evidence="6">Belongs to the WD repeat WDR6 family.</text>
</comment>
<dbReference type="EMBL" id="MLAK01000224">
    <property type="protein sequence ID" value="OHT15417.1"/>
    <property type="molecule type" value="Genomic_DNA"/>
</dbReference>
<dbReference type="SMART" id="SM00320">
    <property type="entry name" value="WD40"/>
    <property type="match status" value="7"/>
</dbReference>
<evidence type="ECO:0000256" key="1">
    <source>
        <dbReference type="ARBA" id="ARBA00004496"/>
    </source>
</evidence>
<dbReference type="PANTHER" id="PTHR14344">
    <property type="entry name" value="WD REPEAT PROTEIN"/>
    <property type="match status" value="1"/>
</dbReference>
<comment type="subcellular location">
    <subcellularLocation>
        <location evidence="1">Cytoplasm</location>
    </subcellularLocation>
</comment>
<dbReference type="InterPro" id="IPR051973">
    <property type="entry name" value="tRNA_Anticodon_Mtase-Reg"/>
</dbReference>
<evidence type="ECO:0000256" key="6">
    <source>
        <dbReference type="ARBA" id="ARBA00038255"/>
    </source>
</evidence>
<dbReference type="InterPro" id="IPR001680">
    <property type="entry name" value="WD40_rpt"/>
</dbReference>
<dbReference type="OrthoDB" id="674604at2759"/>
<keyword evidence="3" id="KW-0853">WD repeat</keyword>
<keyword evidence="5" id="KW-0677">Repeat</keyword>
<evidence type="ECO:0000256" key="2">
    <source>
        <dbReference type="ARBA" id="ARBA00022490"/>
    </source>
</evidence>
<dbReference type="GeneID" id="94849054"/>
<dbReference type="SUPFAM" id="SSF50998">
    <property type="entry name" value="Quinoprotein alcohol dehydrogenase-like"/>
    <property type="match status" value="1"/>
</dbReference>
<dbReference type="PANTHER" id="PTHR14344:SF3">
    <property type="entry name" value="WD REPEAT-CONTAINING PROTEIN 6"/>
    <property type="match status" value="1"/>
</dbReference>
<evidence type="ECO:0000313" key="8">
    <source>
        <dbReference type="Proteomes" id="UP000179807"/>
    </source>
</evidence>
<dbReference type="AlphaFoldDB" id="A0A1J4KVS7"/>
<gene>
    <name evidence="7" type="ORF">TRFO_42519</name>
</gene>
<dbReference type="InterPro" id="IPR036322">
    <property type="entry name" value="WD40_repeat_dom_sf"/>
</dbReference>
<keyword evidence="8" id="KW-1185">Reference proteome</keyword>
<dbReference type="Proteomes" id="UP000179807">
    <property type="component" value="Unassembled WGS sequence"/>
</dbReference>
<sequence>MMSLVYGPSAIAFSDTHPDFYFVGVGPYIRIYHDIILISEFLIFPQNFRIKGIVVQNRSIIVFASNSLKILSFNDTFTDYKIIISEDLQDYVLLAKYTDKNLLTVVLHHGQICQITIHPSQNENEIQKSEISLHHPKVWKIITSAFIINGNSYILGDSFGNISYFENNELICERSFDFGTVFCIDFKEETKEILTANEFRTCSMVKIENGQILPVWSVQNHPSRVWGCKFLPIGPISYGEDGCIHLHLPKIQCDDRDDSSQKNDHESNDDEIVSKTFHLHRTKNITALANRGNDVITAGQNAVLRRLTIFDKLPEIKQYNFQNLTMYDKNLAYNDKKLNEENSSDICTGINKKKDKKVKDPMLPFSMTVTPNGEVVVGTFGGNIISLPNNEVLLSGSQYNAWYLMHSFHNTIFAASRSHHHFLMTKNSSDSSNHIKVFEYPQKCSAISLAISHDYLASVYSDNTLRAYDFQGNEKLNVPLHNYIKKPPIALDIHPTRPIITFGSHSARVVVLTFEDGFSALKDSFFFQSASSDGFRGVVFVGDLIYCAGRTDGTVSIVGECEGKWQLKSSWRIAGQCRATVGIECITQKLTNSVGNEESDFRAVVSVATKDGIALWDIETQTMLAQHPLVGNNDKLCIRFSQNSAFSIAWIDQFSVFLQSNVPAIPAMSIGQSFHGLRGLCMTSMSNSLLATGGCDRDVKLWRIKTTNSQNIQNSSLKTLQNETSIQLPDKYVNQYKIECVESLQAVDSGTHAVCFHKKDSLLFAGGSKEFLYVWKVENDKLFRLNIFKVGDNRKFYQLRVVAMAVRDDKRLFVGMSDGSIRIFDYVGNELNFIEKIELKGVPVSITTTTNNKNNENNDNYDDNGDNVISVVTSTGDAYWIYSPPSDTKSEIQERIVNNEANNENLNDLKTCKIITTRLQNFGLHCIRSFRYFQQLYSITSGDDGSVTIWKIFENTIKTDQNNVAEQILCLKGGHTGGTKALAIEFDANNHLLKLLTFSYDQTANLYKINLDGFELINHQKFDVAVTDGEACEFVEGGFVVFGFAIQFVPTE</sequence>
<dbReference type="RefSeq" id="XP_068368553.1">
    <property type="nucleotide sequence ID" value="XM_068514350.1"/>
</dbReference>
<dbReference type="InterPro" id="IPR015943">
    <property type="entry name" value="WD40/YVTN_repeat-like_dom_sf"/>
</dbReference>
<dbReference type="GO" id="GO:0030488">
    <property type="term" value="P:tRNA methylation"/>
    <property type="evidence" value="ECO:0007669"/>
    <property type="project" value="TreeGrafter"/>
</dbReference>
<evidence type="ECO:0000256" key="5">
    <source>
        <dbReference type="ARBA" id="ARBA00022737"/>
    </source>
</evidence>
<organism evidence="7 8">
    <name type="scientific">Tritrichomonas foetus</name>
    <dbReference type="NCBI Taxonomy" id="1144522"/>
    <lineage>
        <taxon>Eukaryota</taxon>
        <taxon>Metamonada</taxon>
        <taxon>Parabasalia</taxon>
        <taxon>Tritrichomonadida</taxon>
        <taxon>Tritrichomonadidae</taxon>
        <taxon>Tritrichomonas</taxon>
    </lineage>
</organism>
<evidence type="ECO:0000256" key="3">
    <source>
        <dbReference type="ARBA" id="ARBA00022574"/>
    </source>
</evidence>
<dbReference type="GO" id="GO:0005737">
    <property type="term" value="C:cytoplasm"/>
    <property type="evidence" value="ECO:0007669"/>
    <property type="project" value="UniProtKB-SubCell"/>
</dbReference>
<comment type="caution">
    <text evidence="7">The sequence shown here is derived from an EMBL/GenBank/DDBJ whole genome shotgun (WGS) entry which is preliminary data.</text>
</comment>
<keyword evidence="4" id="KW-0819">tRNA processing</keyword>
<name>A0A1J4KVS7_9EUKA</name>
<accession>A0A1J4KVS7</accession>
<evidence type="ECO:0000313" key="7">
    <source>
        <dbReference type="EMBL" id="OHT15417.1"/>
    </source>
</evidence>